<comment type="caution">
    <text evidence="1">The sequence shown here is derived from an EMBL/GenBank/DDBJ whole genome shotgun (WGS) entry which is preliminary data.</text>
</comment>
<dbReference type="Proteomes" id="UP001314170">
    <property type="component" value="Unassembled WGS sequence"/>
</dbReference>
<evidence type="ECO:0000313" key="1">
    <source>
        <dbReference type="EMBL" id="CAK7339318.1"/>
    </source>
</evidence>
<accession>A0AAV1RTF2</accession>
<name>A0AAV1RTF2_9ROSI</name>
<keyword evidence="2" id="KW-1185">Reference proteome</keyword>
<dbReference type="EMBL" id="CAWUPB010001157">
    <property type="protein sequence ID" value="CAK7339318.1"/>
    <property type="molecule type" value="Genomic_DNA"/>
</dbReference>
<evidence type="ECO:0000313" key="2">
    <source>
        <dbReference type="Proteomes" id="UP001314170"/>
    </source>
</evidence>
<sequence length="119" mass="13674">MSRLRTYSGQRGHNAMVAGAGFVKANEEFQIFEKSETPTSLLLTSPQSGQHHLYENLNSNFYSVMFLNKIKHAISMNILNFQQGKSTSVMARFDEDFIYKMTLAKTIWETEMQLQEQPS</sequence>
<protein>
    <submittedName>
        <fullName evidence="1">Uncharacterized protein</fullName>
    </submittedName>
</protein>
<dbReference type="AlphaFoldDB" id="A0AAV1RTF2"/>
<gene>
    <name evidence="1" type="ORF">DCAF_LOCUS14369</name>
</gene>
<reference evidence="1 2" key="1">
    <citation type="submission" date="2024-01" db="EMBL/GenBank/DDBJ databases">
        <authorList>
            <person name="Waweru B."/>
        </authorList>
    </citation>
    <scope>NUCLEOTIDE SEQUENCE [LARGE SCALE GENOMIC DNA]</scope>
</reference>
<proteinExistence type="predicted"/>
<organism evidence="1 2">
    <name type="scientific">Dovyalis caffra</name>
    <dbReference type="NCBI Taxonomy" id="77055"/>
    <lineage>
        <taxon>Eukaryota</taxon>
        <taxon>Viridiplantae</taxon>
        <taxon>Streptophyta</taxon>
        <taxon>Embryophyta</taxon>
        <taxon>Tracheophyta</taxon>
        <taxon>Spermatophyta</taxon>
        <taxon>Magnoliopsida</taxon>
        <taxon>eudicotyledons</taxon>
        <taxon>Gunneridae</taxon>
        <taxon>Pentapetalae</taxon>
        <taxon>rosids</taxon>
        <taxon>fabids</taxon>
        <taxon>Malpighiales</taxon>
        <taxon>Salicaceae</taxon>
        <taxon>Flacourtieae</taxon>
        <taxon>Dovyalis</taxon>
    </lineage>
</organism>